<evidence type="ECO:0000256" key="6">
    <source>
        <dbReference type="ARBA" id="ARBA00022842"/>
    </source>
</evidence>
<dbReference type="InterPro" id="IPR013650">
    <property type="entry name" value="ATP-grasp_succ-CoA_synth-type"/>
</dbReference>
<dbReference type="GO" id="GO:0006099">
    <property type="term" value="P:tricarboxylic acid cycle"/>
    <property type="evidence" value="ECO:0007669"/>
    <property type="project" value="UniProtKB-UniRule"/>
</dbReference>
<dbReference type="Gene3D" id="3.30.470.20">
    <property type="entry name" value="ATP-grasp fold, B domain"/>
    <property type="match status" value="1"/>
</dbReference>
<evidence type="ECO:0000256" key="9">
    <source>
        <dbReference type="RuleBase" id="RU361258"/>
    </source>
</evidence>
<comment type="subcellular location">
    <subcellularLocation>
        <location evidence="7">Mitochondrion</location>
    </subcellularLocation>
</comment>
<dbReference type="InterPro" id="IPR016102">
    <property type="entry name" value="Succinyl-CoA_synth-like"/>
</dbReference>
<name>A0A7S3P3C6_9STRA</name>
<dbReference type="Pfam" id="PF08442">
    <property type="entry name" value="ATP-grasp_2"/>
    <property type="match status" value="1"/>
</dbReference>
<comment type="pathway">
    <text evidence="1 7">Carbohydrate metabolism; tricarboxylic acid cycle; succinate from succinyl-CoA (ligase route): step 1/1.</text>
</comment>
<keyword evidence="7" id="KW-0496">Mitochondrion</keyword>
<dbReference type="GO" id="GO:0005524">
    <property type="term" value="F:ATP binding"/>
    <property type="evidence" value="ECO:0007669"/>
    <property type="project" value="UniProtKB-UniRule"/>
</dbReference>
<dbReference type="Gene3D" id="3.40.50.261">
    <property type="entry name" value="Succinyl-CoA synthetase domains"/>
    <property type="match status" value="1"/>
</dbReference>
<dbReference type="PROSITE" id="PS01217">
    <property type="entry name" value="SUCCINYL_COA_LIG_3"/>
    <property type="match status" value="1"/>
</dbReference>
<dbReference type="SUPFAM" id="SSF52210">
    <property type="entry name" value="Succinyl-CoA synthetase domains"/>
    <property type="match status" value="1"/>
</dbReference>
<keyword evidence="4 7" id="KW-0479">Metal-binding</keyword>
<keyword evidence="3 7" id="KW-0436">Ligase</keyword>
<comment type="function">
    <text evidence="7">Succinyl-CoA synthetase functions in the citric acid cycle (TCA), coupling the hydrolysis of succinyl-CoA to the synthesis of ATP and thus represents the only step of substrate-level phosphorylation in the TCA. The beta subunit provides nucleotide specificity of the enzyme and binds the substrate succinate, while the binding sites for coenzyme A and phosphate are found in the alpha subunit.</text>
</comment>
<dbReference type="SUPFAM" id="SSF56059">
    <property type="entry name" value="Glutathione synthetase ATP-binding domain-like"/>
    <property type="match status" value="1"/>
</dbReference>
<keyword evidence="2 7" id="KW-0816">Tricarboxylic acid cycle</keyword>
<feature type="binding site" evidence="7">
    <location>
        <position position="250"/>
    </location>
    <ligand>
        <name>Mg(2+)</name>
        <dbReference type="ChEBI" id="CHEBI:18420"/>
    </ligand>
</feature>
<dbReference type="InterPro" id="IPR005809">
    <property type="entry name" value="Succ_CoA_ligase-like_bsu"/>
</dbReference>
<feature type="binding site" evidence="7">
    <location>
        <position position="141"/>
    </location>
    <ligand>
        <name>ATP</name>
        <dbReference type="ChEBI" id="CHEBI:30616"/>
    </ligand>
</feature>
<dbReference type="NCBIfam" id="TIGR01016">
    <property type="entry name" value="sucCoAbeta"/>
    <property type="match status" value="1"/>
</dbReference>
<gene>
    <name evidence="11" type="ORF">ACOF00016_LOCUS341</name>
</gene>
<dbReference type="InterPro" id="IPR013815">
    <property type="entry name" value="ATP_grasp_subdomain_1"/>
</dbReference>
<keyword evidence="7 8" id="KW-0067">ATP-binding</keyword>
<evidence type="ECO:0000259" key="10">
    <source>
        <dbReference type="PROSITE" id="PS50975"/>
    </source>
</evidence>
<feature type="binding site" evidence="7">
    <location>
        <begin position="359"/>
        <end position="361"/>
    </location>
    <ligand>
        <name>substrate</name>
        <note>ligand shared with subunit alpha</note>
    </ligand>
</feature>
<dbReference type="GO" id="GO:0004775">
    <property type="term" value="F:succinate-CoA ligase (ADP-forming) activity"/>
    <property type="evidence" value="ECO:0007669"/>
    <property type="project" value="UniProtKB-UniRule"/>
</dbReference>
<evidence type="ECO:0000256" key="3">
    <source>
        <dbReference type="ARBA" id="ARBA00022598"/>
    </source>
</evidence>
<dbReference type="EMBL" id="HBIM01000385">
    <property type="protein sequence ID" value="CAE0402046.1"/>
    <property type="molecule type" value="Transcribed_RNA"/>
</dbReference>
<comment type="cofactor">
    <cofactor evidence="7">
        <name>Mg(2+)</name>
        <dbReference type="ChEBI" id="CHEBI:18420"/>
    </cofactor>
    <text evidence="7">Binds 1 Mg(2+) ion per subunit.</text>
</comment>
<evidence type="ECO:0000313" key="11">
    <source>
        <dbReference type="EMBL" id="CAE0402046.1"/>
    </source>
</evidence>
<dbReference type="UniPathway" id="UPA00223">
    <property type="reaction ID" value="UER00999"/>
</dbReference>
<dbReference type="GO" id="GO:0000287">
    <property type="term" value="F:magnesium ion binding"/>
    <property type="evidence" value="ECO:0007669"/>
    <property type="project" value="UniProtKB-UniRule"/>
</dbReference>
<dbReference type="PIRSF" id="PIRSF001554">
    <property type="entry name" value="SucCS_beta"/>
    <property type="match status" value="1"/>
</dbReference>
<evidence type="ECO:0000256" key="2">
    <source>
        <dbReference type="ARBA" id="ARBA00022532"/>
    </source>
</evidence>
<dbReference type="GO" id="GO:0006104">
    <property type="term" value="P:succinyl-CoA metabolic process"/>
    <property type="evidence" value="ECO:0007669"/>
    <property type="project" value="TreeGrafter"/>
</dbReference>
<dbReference type="AlphaFoldDB" id="A0A7S3P3C6"/>
<feature type="binding site" evidence="7">
    <location>
        <position position="235"/>
    </location>
    <ligand>
        <name>Mg(2+)</name>
        <dbReference type="ChEBI" id="CHEBI:18420"/>
    </ligand>
</feature>
<evidence type="ECO:0000256" key="4">
    <source>
        <dbReference type="ARBA" id="ARBA00022723"/>
    </source>
</evidence>
<evidence type="ECO:0000256" key="5">
    <source>
        <dbReference type="ARBA" id="ARBA00022741"/>
    </source>
</evidence>
<organism evidence="11">
    <name type="scientific">Amphora coffeiformis</name>
    <dbReference type="NCBI Taxonomy" id="265554"/>
    <lineage>
        <taxon>Eukaryota</taxon>
        <taxon>Sar</taxon>
        <taxon>Stramenopiles</taxon>
        <taxon>Ochrophyta</taxon>
        <taxon>Bacillariophyta</taxon>
        <taxon>Bacillariophyceae</taxon>
        <taxon>Bacillariophycidae</taxon>
        <taxon>Thalassiophysales</taxon>
        <taxon>Catenulaceae</taxon>
        <taxon>Amphora</taxon>
    </lineage>
</organism>
<dbReference type="FunFam" id="3.30.470.20:FF:000002">
    <property type="entry name" value="Succinate--CoA ligase [ADP-forming] subunit beta"/>
    <property type="match status" value="1"/>
</dbReference>
<dbReference type="InterPro" id="IPR011761">
    <property type="entry name" value="ATP-grasp"/>
</dbReference>
<dbReference type="PANTHER" id="PTHR11815:SF10">
    <property type="entry name" value="SUCCINATE--COA LIGASE [GDP-FORMING] SUBUNIT BETA, MITOCHONDRIAL"/>
    <property type="match status" value="1"/>
</dbReference>
<dbReference type="NCBIfam" id="NF001913">
    <property type="entry name" value="PRK00696.1"/>
    <property type="match status" value="1"/>
</dbReference>
<keyword evidence="6 7" id="KW-0460">Magnesium</keyword>
<dbReference type="PANTHER" id="PTHR11815">
    <property type="entry name" value="SUCCINYL-COA SYNTHETASE BETA CHAIN"/>
    <property type="match status" value="1"/>
</dbReference>
<evidence type="ECO:0000256" key="7">
    <source>
        <dbReference type="HAMAP-Rule" id="MF_03219"/>
    </source>
</evidence>
<dbReference type="HAMAP" id="MF_00558">
    <property type="entry name" value="Succ_CoA_beta"/>
    <property type="match status" value="1"/>
</dbReference>
<accession>A0A7S3P3C6</accession>
<dbReference type="EC" id="6.2.1.5" evidence="7"/>
<evidence type="ECO:0000256" key="8">
    <source>
        <dbReference type="PROSITE-ProRule" id="PRU00409"/>
    </source>
</evidence>
<dbReference type="PROSITE" id="PS50975">
    <property type="entry name" value="ATP_GRASP"/>
    <property type="match status" value="1"/>
</dbReference>
<comment type="similarity">
    <text evidence="7 9">Belongs to the succinate/malate CoA ligase beta subunit family.</text>
</comment>
<feature type="binding site" evidence="7">
    <location>
        <position position="74"/>
    </location>
    <ligand>
        <name>ATP</name>
        <dbReference type="ChEBI" id="CHEBI:30616"/>
    </ligand>
</feature>
<feature type="domain" description="ATP-grasp" evidence="10">
    <location>
        <begin position="31"/>
        <end position="84"/>
    </location>
</feature>
<dbReference type="GO" id="GO:0042709">
    <property type="term" value="C:succinate-CoA ligase complex"/>
    <property type="evidence" value="ECO:0007669"/>
    <property type="project" value="TreeGrafter"/>
</dbReference>
<feature type="binding site" evidence="7">
    <location>
        <position position="302"/>
    </location>
    <ligand>
        <name>substrate</name>
        <note>ligand shared with subunit alpha</note>
    </ligand>
</feature>
<dbReference type="InterPro" id="IPR005811">
    <property type="entry name" value="SUCC_ACL_C"/>
</dbReference>
<dbReference type="GO" id="GO:0005739">
    <property type="term" value="C:mitochondrion"/>
    <property type="evidence" value="ECO:0007669"/>
    <property type="project" value="UniProtKB-SubCell"/>
</dbReference>
<proteinExistence type="inferred from homology"/>
<reference evidence="11" key="1">
    <citation type="submission" date="2021-01" db="EMBL/GenBank/DDBJ databases">
        <authorList>
            <person name="Corre E."/>
            <person name="Pelletier E."/>
            <person name="Niang G."/>
            <person name="Scheremetjew M."/>
            <person name="Finn R."/>
            <person name="Kale V."/>
            <person name="Holt S."/>
            <person name="Cochrane G."/>
            <person name="Meng A."/>
            <person name="Brown T."/>
            <person name="Cohen L."/>
        </authorList>
    </citation>
    <scope>NUCLEOTIDE SEQUENCE</scope>
    <source>
        <strain evidence="11">CCMP127</strain>
    </source>
</reference>
<evidence type="ECO:0000256" key="1">
    <source>
        <dbReference type="ARBA" id="ARBA00005064"/>
    </source>
</evidence>
<comment type="catalytic activity">
    <reaction evidence="7">
        <text>succinate + ATP + CoA = succinyl-CoA + ADP + phosphate</text>
        <dbReference type="Rhea" id="RHEA:17661"/>
        <dbReference type="ChEBI" id="CHEBI:30031"/>
        <dbReference type="ChEBI" id="CHEBI:30616"/>
        <dbReference type="ChEBI" id="CHEBI:43474"/>
        <dbReference type="ChEBI" id="CHEBI:57287"/>
        <dbReference type="ChEBI" id="CHEBI:57292"/>
        <dbReference type="ChEBI" id="CHEBI:456216"/>
        <dbReference type="EC" id="6.2.1.5"/>
    </reaction>
</comment>
<dbReference type="Gene3D" id="3.30.1490.20">
    <property type="entry name" value="ATP-grasp fold, A domain"/>
    <property type="match status" value="1"/>
</dbReference>
<feature type="binding site" evidence="7">
    <location>
        <begin position="81"/>
        <end position="83"/>
    </location>
    <ligand>
        <name>ATP</name>
        <dbReference type="ChEBI" id="CHEBI:30616"/>
    </ligand>
</feature>
<keyword evidence="5 7" id="KW-0547">Nucleotide-binding</keyword>
<dbReference type="FunFam" id="3.40.50.261:FF:000001">
    <property type="entry name" value="Succinate--CoA ligase [ADP-forming] subunit beta"/>
    <property type="match status" value="1"/>
</dbReference>
<comment type="subunit">
    <text evidence="7 9">Heterodimer of an alpha and a beta subunit.</text>
</comment>
<sequence>MFAILSSLSTRQLRPVLVAVRNLNVHEYISMDLLKEYGVSVPEYHVANSPDEASDIFRNVFNEPNSTPKDVVIKAQVLSGGRGLGAFTNGFKGGVHVVHTAEEAHNYASKMLGIKLTTKQNKSGIICNKVLLVEKVDKLREMYLSILYDRASQGVLMVGSPEGGTSIEDVAKENPERIFKIPIDIKTGITDEQCKSMASNLGFTFGGKSHANAVQLMKNIYSMFVERDCKQIEINPLVETPDEGSVVCLDAKCNFDDNSHYRQKDIFAQRDYTQEDPCEADAEKYDLNYVHLEGGSIGCMVNGAGLAMATMDLIHHKGGEPAVFLDCGGGASEAQVQKAFEILNSDKYVKAIFVNIFGGIMRCDIIASGIIKAHKHIGVKKPVIIRLRGNKVNEAMALLEESDVPLILVDDYENAAEKAIEMANTVVAVSYEKRAA</sequence>
<dbReference type="InterPro" id="IPR017866">
    <property type="entry name" value="Succ-CoA_synthase_bsu_CS"/>
</dbReference>
<dbReference type="Pfam" id="PF00549">
    <property type="entry name" value="Ligase_CoA"/>
    <property type="match status" value="1"/>
</dbReference>
<protein>
    <recommendedName>
        <fullName evidence="7">Succinate--CoA ligase [ADP-forming] subunit beta, mitochondrial</fullName>
        <ecNumber evidence="7">6.2.1.5</ecNumber>
    </recommendedName>
    <alternativeName>
        <fullName evidence="7">Succinyl-CoA synthetase beta chain</fullName>
        <shortName evidence="7">SCS-beta</shortName>
    </alternativeName>
</protein>